<dbReference type="Proteomes" id="UP001201980">
    <property type="component" value="Unassembled WGS sequence"/>
</dbReference>
<keyword evidence="1" id="KW-0812">Transmembrane</keyword>
<keyword evidence="3" id="KW-1185">Reference proteome</keyword>
<evidence type="ECO:0000313" key="3">
    <source>
        <dbReference type="Proteomes" id="UP001201980"/>
    </source>
</evidence>
<accession>A0AAD5RK25</accession>
<feature type="transmembrane region" description="Helical" evidence="1">
    <location>
        <begin position="214"/>
        <end position="234"/>
    </location>
</feature>
<evidence type="ECO:0000256" key="1">
    <source>
        <dbReference type="SAM" id="Phobius"/>
    </source>
</evidence>
<dbReference type="AlphaFoldDB" id="A0AAD5RK25"/>
<evidence type="ECO:0000313" key="2">
    <source>
        <dbReference type="EMBL" id="KAJ2895539.1"/>
    </source>
</evidence>
<evidence type="ECO:0008006" key="4">
    <source>
        <dbReference type="Google" id="ProtNLM"/>
    </source>
</evidence>
<gene>
    <name evidence="2" type="ORF">MKZ38_006389</name>
</gene>
<comment type="caution">
    <text evidence="2">The sequence shown here is derived from an EMBL/GenBank/DDBJ whole genome shotgun (WGS) entry which is preliminary data.</text>
</comment>
<keyword evidence="1" id="KW-1133">Transmembrane helix</keyword>
<sequence length="259" mass="28972">MRFSQVLAFSGLAAAIEAPQGEGNPYVAKFNGFVADTFGAYIPSPNKHDAEAAKETKESDMKMTVFTLNNWKDTLYEPVQPDATEPEEWWVLISGRNKSCYGYCLQVEAAWNESATVLAQRENPPNMGYINCDDQPVLCNMWSAGTGVMWVFDMLPPPADIDIHLKRLNFTTTTSEDILDLVNNGKHKMKLHEGAFHPFHGWVQEYGLALPLGYLFWILNVVPSWAFMLIMSFVSRSFMNRNMTARPNPPQAPAGAAAN</sequence>
<keyword evidence="1" id="KW-0472">Membrane</keyword>
<reference evidence="2" key="1">
    <citation type="submission" date="2022-07" db="EMBL/GenBank/DDBJ databases">
        <title>Draft genome sequence of Zalerion maritima ATCC 34329, a (micro)plastics degrading marine fungus.</title>
        <authorList>
            <person name="Paco A."/>
            <person name="Goncalves M.F.M."/>
            <person name="Rocha-Santos T.A.P."/>
            <person name="Alves A."/>
        </authorList>
    </citation>
    <scope>NUCLEOTIDE SEQUENCE</scope>
    <source>
        <strain evidence="2">ATCC 34329</strain>
    </source>
</reference>
<proteinExistence type="predicted"/>
<organism evidence="2 3">
    <name type="scientific">Zalerion maritima</name>
    <dbReference type="NCBI Taxonomy" id="339359"/>
    <lineage>
        <taxon>Eukaryota</taxon>
        <taxon>Fungi</taxon>
        <taxon>Dikarya</taxon>
        <taxon>Ascomycota</taxon>
        <taxon>Pezizomycotina</taxon>
        <taxon>Sordariomycetes</taxon>
        <taxon>Lulworthiomycetidae</taxon>
        <taxon>Lulworthiales</taxon>
        <taxon>Lulworthiaceae</taxon>
        <taxon>Zalerion</taxon>
    </lineage>
</organism>
<name>A0AAD5RK25_9PEZI</name>
<protein>
    <recommendedName>
        <fullName evidence="4">Peptidyl-tRNA hydrolase</fullName>
    </recommendedName>
</protein>
<dbReference type="EMBL" id="JAKWBI020000396">
    <property type="protein sequence ID" value="KAJ2895539.1"/>
    <property type="molecule type" value="Genomic_DNA"/>
</dbReference>